<sequence>MRPSPLPVLLKVTVFAAKAVLTILKKEAAAETGTDLGKAAVWVVEEAIESAQTVGVDATDAATAAVSGAIRAAEKIGGQTASIVREALLGAATLPRDVVERVLKGSEE</sequence>
<dbReference type="Proteomes" id="UP000034607">
    <property type="component" value="Unassembled WGS sequence"/>
</dbReference>
<gene>
    <name evidence="1" type="ORF">UX78_C0018G0017</name>
</gene>
<comment type="caution">
    <text evidence="1">The sequence shown here is derived from an EMBL/GenBank/DDBJ whole genome shotgun (WGS) entry which is preliminary data.</text>
</comment>
<evidence type="ECO:0000313" key="1">
    <source>
        <dbReference type="EMBL" id="KKU55621.1"/>
    </source>
</evidence>
<dbReference type="EMBL" id="LCNM01000018">
    <property type="protein sequence ID" value="KKU55621.1"/>
    <property type="molecule type" value="Genomic_DNA"/>
</dbReference>
<organism evidence="1 2">
    <name type="scientific">Candidatus Amesbacteria bacterium GW2011_GWA2_47_11</name>
    <dbReference type="NCBI Taxonomy" id="1618357"/>
    <lineage>
        <taxon>Bacteria</taxon>
        <taxon>Candidatus Amesiibacteriota</taxon>
    </lineage>
</organism>
<protein>
    <submittedName>
        <fullName evidence="1">Uncharacterized protein</fullName>
    </submittedName>
</protein>
<name>A0A0G1REU1_9BACT</name>
<evidence type="ECO:0000313" key="2">
    <source>
        <dbReference type="Proteomes" id="UP000034607"/>
    </source>
</evidence>
<reference evidence="1 2" key="1">
    <citation type="journal article" date="2015" name="Nature">
        <title>rRNA introns, odd ribosomes, and small enigmatic genomes across a large radiation of phyla.</title>
        <authorList>
            <person name="Brown C.T."/>
            <person name="Hug L.A."/>
            <person name="Thomas B.C."/>
            <person name="Sharon I."/>
            <person name="Castelle C.J."/>
            <person name="Singh A."/>
            <person name="Wilkins M.J."/>
            <person name="Williams K.H."/>
            <person name="Banfield J.F."/>
        </authorList>
    </citation>
    <scope>NUCLEOTIDE SEQUENCE [LARGE SCALE GENOMIC DNA]</scope>
</reference>
<dbReference type="AlphaFoldDB" id="A0A0G1REU1"/>
<proteinExistence type="predicted"/>
<accession>A0A0G1REU1</accession>